<reference evidence="4" key="2">
    <citation type="submission" date="2015-08" db="UniProtKB">
        <authorList>
            <consortium name="WormBaseParasite"/>
        </authorList>
    </citation>
    <scope>IDENTIFICATION</scope>
</reference>
<protein>
    <submittedName>
        <fullName evidence="4">Protein quiver</fullName>
    </submittedName>
</protein>
<proteinExistence type="predicted"/>
<dbReference type="WBParaSite" id="SVE_0581000.1">
    <property type="protein sequence ID" value="SVE_0581000.1"/>
    <property type="gene ID" value="SVE_0581000"/>
</dbReference>
<keyword evidence="1" id="KW-0812">Transmembrane</keyword>
<keyword evidence="2" id="KW-0732">Signal</keyword>
<accession>A0A0K0FAF6</accession>
<reference evidence="3" key="1">
    <citation type="submission" date="2014-07" db="EMBL/GenBank/DDBJ databases">
        <authorList>
            <person name="Martin A.A"/>
            <person name="De Silva N."/>
        </authorList>
    </citation>
    <scope>NUCLEOTIDE SEQUENCE</scope>
</reference>
<feature type="signal peptide" evidence="2">
    <location>
        <begin position="1"/>
        <end position="21"/>
    </location>
</feature>
<keyword evidence="3" id="KW-1185">Reference proteome</keyword>
<feature type="chain" id="PRO_5005329398" evidence="2">
    <location>
        <begin position="22"/>
        <end position="175"/>
    </location>
</feature>
<sequence length="175" mass="20484">MKNTFFKMLVFNFLLMLKGKAEKCYSCGSKRVYTLWPKKEDNSYQYINELPFSVSDNCEQVKEELPIVDCTNSVCAKIVLQNYDKYNEITEESGRKNLIIRDCWSRILNVSGSHFEQGPYIEKKVHLLENLETKDTVGYIYTCTGYLCNSSNIIKFASLFIFFQLLTAYFQIFQN</sequence>
<evidence type="ECO:0000256" key="2">
    <source>
        <dbReference type="SAM" id="SignalP"/>
    </source>
</evidence>
<evidence type="ECO:0000256" key="1">
    <source>
        <dbReference type="SAM" id="Phobius"/>
    </source>
</evidence>
<dbReference type="AlphaFoldDB" id="A0A0K0FAF6"/>
<name>A0A0K0FAF6_STRVS</name>
<keyword evidence="1" id="KW-0472">Membrane</keyword>
<organism evidence="3 4">
    <name type="scientific">Strongyloides venezuelensis</name>
    <name type="common">Threadworm</name>
    <dbReference type="NCBI Taxonomy" id="75913"/>
    <lineage>
        <taxon>Eukaryota</taxon>
        <taxon>Metazoa</taxon>
        <taxon>Ecdysozoa</taxon>
        <taxon>Nematoda</taxon>
        <taxon>Chromadorea</taxon>
        <taxon>Rhabditida</taxon>
        <taxon>Tylenchina</taxon>
        <taxon>Panagrolaimomorpha</taxon>
        <taxon>Strongyloidoidea</taxon>
        <taxon>Strongyloididae</taxon>
        <taxon>Strongyloides</taxon>
    </lineage>
</organism>
<evidence type="ECO:0000313" key="4">
    <source>
        <dbReference type="WBParaSite" id="SVE_0581000.1"/>
    </source>
</evidence>
<evidence type="ECO:0000313" key="3">
    <source>
        <dbReference type="Proteomes" id="UP000035680"/>
    </source>
</evidence>
<dbReference type="Proteomes" id="UP000035680">
    <property type="component" value="Unassembled WGS sequence"/>
</dbReference>
<feature type="transmembrane region" description="Helical" evidence="1">
    <location>
        <begin position="153"/>
        <end position="173"/>
    </location>
</feature>
<keyword evidence="1" id="KW-1133">Transmembrane helix</keyword>